<proteinExistence type="predicted"/>
<dbReference type="eggNOG" id="ENOG502RWR6">
    <property type="taxonomic scope" value="Eukaryota"/>
</dbReference>
<dbReference type="SUPFAM" id="SSF52047">
    <property type="entry name" value="RNI-like"/>
    <property type="match status" value="1"/>
</dbReference>
<evidence type="ECO:0000256" key="1">
    <source>
        <dbReference type="SAM" id="MobiDB-lite"/>
    </source>
</evidence>
<gene>
    <name evidence="2" type="ORF">PDE_04553</name>
</gene>
<dbReference type="HOGENOM" id="CLU_019222_0_0_1"/>
<keyword evidence="3" id="KW-1185">Reference proteome</keyword>
<accession>S8ATX8</accession>
<feature type="compositionally biased region" description="Low complexity" evidence="1">
    <location>
        <begin position="608"/>
        <end position="619"/>
    </location>
</feature>
<feature type="compositionally biased region" description="Low complexity" evidence="1">
    <location>
        <begin position="102"/>
        <end position="122"/>
    </location>
</feature>
<organism evidence="2 3">
    <name type="scientific">Penicillium oxalicum (strain 114-2 / CGMCC 5302)</name>
    <name type="common">Penicillium decumbens</name>
    <dbReference type="NCBI Taxonomy" id="933388"/>
    <lineage>
        <taxon>Eukaryota</taxon>
        <taxon>Fungi</taxon>
        <taxon>Dikarya</taxon>
        <taxon>Ascomycota</taxon>
        <taxon>Pezizomycotina</taxon>
        <taxon>Eurotiomycetes</taxon>
        <taxon>Eurotiomycetidae</taxon>
        <taxon>Eurotiales</taxon>
        <taxon>Aspergillaceae</taxon>
        <taxon>Penicillium</taxon>
    </lineage>
</organism>
<reference evidence="2 3" key="1">
    <citation type="journal article" date="2013" name="PLoS ONE">
        <title>Genomic and secretomic analyses reveal unique features of the lignocellulolytic enzyme system of Penicillium decumbens.</title>
        <authorList>
            <person name="Liu G."/>
            <person name="Zhang L."/>
            <person name="Wei X."/>
            <person name="Zou G."/>
            <person name="Qin Y."/>
            <person name="Ma L."/>
            <person name="Li J."/>
            <person name="Zheng H."/>
            <person name="Wang S."/>
            <person name="Wang C."/>
            <person name="Xun L."/>
            <person name="Zhao G.-P."/>
            <person name="Zhou Z."/>
            <person name="Qu Y."/>
        </authorList>
    </citation>
    <scope>NUCLEOTIDE SEQUENCE [LARGE SCALE GENOMIC DNA]</scope>
    <source>
        <strain evidence="3">114-2 / CGMCC 5302</strain>
    </source>
</reference>
<sequence>MSEVRSTRQPRPTRPIRSARARIKTYHEDSSSTEEPESAPELNASRPSTQNVSLRPRNISGKRQFYHEESSSENSGLLSSSDENPSRHIDEPVHATSNGRGTLSTSAVSAASATSSTGRVVVNDPHSEHSRPSRPTQAKRNTTTKNRSKMKVTPKSSKKRARVIADDIVDTASGVVPPWSTLPYHILLDIFIRASHPLVDEQLMQRTKSAKWLLEIALLCRSFLEPALAALLHSPPLVPTSKSFELLDLLSRPQASTAINYPTKVKQLHVDAESVLLYKAGPQLGWFELSQLLARVPQVNTVRLFHKDDFTIGLPHYSIRLSKWNYPESLFSTMDENGISLHQWDWNGRFMEDTELFPFMLEKHQRAAFQQLRHLRLIHIGISSFTDAEQTNATLAEAVGQLQHIEELELIECPLVDGRCLSQLPKTLQSLTIINCDSIFSSSIEDFLKSCGQQLRQLNLRHNRHLNLSFVTNLAKYCPSLQRFKMDISMHDWSSYHDSEPHFKELLAEDETPTWPETLRELELIQMKKLSDSTAESFFMSLVDAAPKMPDLRRLTITAILKIGWRDRANFREKWIRQVEDTFKRCSDPPNPNYRSLRKRKINPAPPESAAEPARPTSAGSGHSATSKRQSTRLARQKDAAPCSPQPLTHHHVRQGMCDVVNIRIDNLRPMETQFNEADFLDDELSGDEDWAGDDWQPAERHAW</sequence>
<dbReference type="InterPro" id="IPR032675">
    <property type="entry name" value="LRR_dom_sf"/>
</dbReference>
<dbReference type="Gene3D" id="3.80.10.10">
    <property type="entry name" value="Ribonuclease Inhibitor"/>
    <property type="match status" value="1"/>
</dbReference>
<dbReference type="PhylomeDB" id="S8ATX8"/>
<dbReference type="OrthoDB" id="5395390at2759"/>
<dbReference type="STRING" id="933388.S8ATX8"/>
<feature type="region of interest" description="Disordered" evidence="1">
    <location>
        <begin position="1"/>
        <end position="159"/>
    </location>
</feature>
<feature type="compositionally biased region" description="Low complexity" evidence="1">
    <location>
        <begin position="72"/>
        <end position="83"/>
    </location>
</feature>
<feature type="compositionally biased region" description="Polar residues" evidence="1">
    <location>
        <begin position="620"/>
        <end position="634"/>
    </location>
</feature>
<name>S8ATX8_PENO1</name>
<dbReference type="Proteomes" id="UP000019376">
    <property type="component" value="Unassembled WGS sequence"/>
</dbReference>
<protein>
    <submittedName>
        <fullName evidence="2">Uncharacterized protein</fullName>
    </submittedName>
</protein>
<feature type="compositionally biased region" description="Basic residues" evidence="1">
    <location>
        <begin position="146"/>
        <end position="159"/>
    </location>
</feature>
<feature type="compositionally biased region" description="Polar residues" evidence="1">
    <location>
        <begin position="133"/>
        <end position="145"/>
    </location>
</feature>
<evidence type="ECO:0000313" key="3">
    <source>
        <dbReference type="Proteomes" id="UP000019376"/>
    </source>
</evidence>
<dbReference type="AlphaFoldDB" id="S8ATX8"/>
<feature type="compositionally biased region" description="Basic and acidic residues" evidence="1">
    <location>
        <begin position="84"/>
        <end position="93"/>
    </location>
</feature>
<evidence type="ECO:0000313" key="2">
    <source>
        <dbReference type="EMBL" id="EPS29603.1"/>
    </source>
</evidence>
<feature type="region of interest" description="Disordered" evidence="1">
    <location>
        <begin position="586"/>
        <end position="651"/>
    </location>
</feature>
<dbReference type="EMBL" id="KB644412">
    <property type="protein sequence ID" value="EPS29603.1"/>
    <property type="molecule type" value="Genomic_DNA"/>
</dbReference>